<dbReference type="EMBL" id="AP025564">
    <property type="protein sequence ID" value="BDE97912.1"/>
    <property type="molecule type" value="Genomic_DNA"/>
</dbReference>
<dbReference type="SUPFAM" id="SSF46894">
    <property type="entry name" value="C-terminal effector domain of the bipartite response regulators"/>
    <property type="match status" value="1"/>
</dbReference>
<dbReference type="CDD" id="cd06170">
    <property type="entry name" value="LuxR_C_like"/>
    <property type="match status" value="1"/>
</dbReference>
<proteinExistence type="predicted"/>
<dbReference type="SUPFAM" id="SSF103473">
    <property type="entry name" value="MFS general substrate transporter"/>
    <property type="match status" value="1"/>
</dbReference>
<dbReference type="Proteomes" id="UP001320544">
    <property type="component" value="Chromosome"/>
</dbReference>
<dbReference type="PROSITE" id="PS00622">
    <property type="entry name" value="HTH_LUXR_1"/>
    <property type="match status" value="1"/>
</dbReference>
<dbReference type="RefSeq" id="WP_244387388.1">
    <property type="nucleotide sequence ID" value="NZ_AP025564.1"/>
</dbReference>
<dbReference type="SMART" id="SM00421">
    <property type="entry name" value="HTH_LUXR"/>
    <property type="match status" value="1"/>
</dbReference>
<feature type="transmembrane region" description="Helical" evidence="4">
    <location>
        <begin position="219"/>
        <end position="238"/>
    </location>
</feature>
<feature type="transmembrane region" description="Helical" evidence="4">
    <location>
        <begin position="46"/>
        <end position="66"/>
    </location>
</feature>
<evidence type="ECO:0000313" key="6">
    <source>
        <dbReference type="EMBL" id="BDE97912.1"/>
    </source>
</evidence>
<dbReference type="InterPro" id="IPR036388">
    <property type="entry name" value="WH-like_DNA-bd_sf"/>
</dbReference>
<feature type="transmembrane region" description="Helical" evidence="4">
    <location>
        <begin position="340"/>
        <end position="360"/>
    </location>
</feature>
<feature type="transmembrane region" description="Helical" evidence="4">
    <location>
        <begin position="280"/>
        <end position="298"/>
    </location>
</feature>
<dbReference type="PANTHER" id="PTHR44688:SF16">
    <property type="entry name" value="DNA-BINDING TRANSCRIPTIONAL ACTIVATOR DEVR_DOSR"/>
    <property type="match status" value="1"/>
</dbReference>
<evidence type="ECO:0000313" key="7">
    <source>
        <dbReference type="Proteomes" id="UP001320544"/>
    </source>
</evidence>
<evidence type="ECO:0000259" key="5">
    <source>
        <dbReference type="PROSITE" id="PS50043"/>
    </source>
</evidence>
<reference evidence="6 7" key="1">
    <citation type="submission" date="2022-01" db="EMBL/GenBank/DDBJ databases">
        <title>Novel bile acid biosynthetic pathways are enriched in the microbiome of centenarians.</title>
        <authorList>
            <person name="Sato Y."/>
            <person name="Atarashi K."/>
            <person name="Plichta R.D."/>
            <person name="Arai Y."/>
            <person name="Sasajima S."/>
            <person name="Kearney M.S."/>
            <person name="Suda W."/>
            <person name="Takeshita K."/>
            <person name="Sasaki T."/>
            <person name="Okamoto S."/>
            <person name="Skelly N.A."/>
            <person name="Okamura Y."/>
            <person name="Vlamakis H."/>
            <person name="Li Y."/>
            <person name="Tanoue T."/>
            <person name="Takei H."/>
            <person name="Nittono H."/>
            <person name="Narushima S."/>
            <person name="Irie J."/>
            <person name="Itoh H."/>
            <person name="Moriya K."/>
            <person name="Sugiura Y."/>
            <person name="Suematsu M."/>
            <person name="Moritoki N."/>
            <person name="Shibata S."/>
            <person name="Littman R.D."/>
            <person name="Fischbach A.M."/>
            <person name="Uwamino Y."/>
            <person name="Inoue T."/>
            <person name="Honda A."/>
            <person name="Hattori M."/>
            <person name="Murai T."/>
            <person name="Xavier J.R."/>
            <person name="Hirose N."/>
            <person name="Honda K."/>
        </authorList>
    </citation>
    <scope>NUCLEOTIDE SEQUENCE [LARGE SCALE GENOMIC DNA]</scope>
    <source>
        <strain evidence="6 7">CE91-St30</strain>
    </source>
</reference>
<keyword evidence="4" id="KW-1133">Transmembrane helix</keyword>
<evidence type="ECO:0000256" key="2">
    <source>
        <dbReference type="ARBA" id="ARBA00023125"/>
    </source>
</evidence>
<accession>A0ABM7WN94</accession>
<sequence>MEKLLDRFTGNISPVALLVSSFYWSWFDVVPFSPALFSAVGIPADVMPLALSLAVSAVVLCILALCPAWRARAVSAKAFSLVSLVAGGGGSLLMYLGAQTASAPLLVVGGVLVGVYQGAGIVTVGGLITCEGTTNALVHIATALPLNLLAILFVMFLQPQPSVVFALALPLASACCYAVFSARRQNRMLVDALADETEKKLRGSRALSGTGIARYNPRFLIILLVVCCSFGFVNYRTVFDSGFGGSDLDYLSLAIRAVVSLAVLVGYIRYSQRPYSILRFALLFMTFGLLASPSLAMLGEAETIVPECLFLAGYACFDLVIWAIIIILRRKANLSLLKTICIVDAVDQLGIFVGTVLGIACGESSAALAVCIIFGGLLFVLMLSFTEKRDPVNDDLNSLEIEFASAINVADSSDERDSASAFQSASVSPGGSVEELAGRHFLTKRETEVLSFLVEGRSVPYISEHLCVSDNTVKSHVRHIYTKLDVHNRQELLDLVLHR</sequence>
<keyword evidence="3" id="KW-0804">Transcription</keyword>
<name>A0ABM7WN94_9ACTN</name>
<feature type="transmembrane region" description="Helical" evidence="4">
    <location>
        <begin position="304"/>
        <end position="328"/>
    </location>
</feature>
<dbReference type="InterPro" id="IPR036259">
    <property type="entry name" value="MFS_trans_sf"/>
</dbReference>
<feature type="transmembrane region" description="Helical" evidence="4">
    <location>
        <begin position="366"/>
        <end position="385"/>
    </location>
</feature>
<dbReference type="PANTHER" id="PTHR44688">
    <property type="entry name" value="DNA-BINDING TRANSCRIPTIONAL ACTIVATOR DEVR_DOSR"/>
    <property type="match status" value="1"/>
</dbReference>
<dbReference type="PROSITE" id="PS50043">
    <property type="entry name" value="HTH_LUXR_2"/>
    <property type="match status" value="1"/>
</dbReference>
<feature type="domain" description="HTH luxR-type" evidence="5">
    <location>
        <begin position="435"/>
        <end position="499"/>
    </location>
</feature>
<feature type="transmembrane region" description="Helical" evidence="4">
    <location>
        <begin position="78"/>
        <end position="98"/>
    </location>
</feature>
<feature type="transmembrane region" description="Helical" evidence="4">
    <location>
        <begin position="250"/>
        <end position="268"/>
    </location>
</feature>
<organism evidence="6 7">
    <name type="scientific">Raoultibacter timonensis</name>
    <dbReference type="NCBI Taxonomy" id="1907662"/>
    <lineage>
        <taxon>Bacteria</taxon>
        <taxon>Bacillati</taxon>
        <taxon>Actinomycetota</taxon>
        <taxon>Coriobacteriia</taxon>
        <taxon>Eggerthellales</taxon>
        <taxon>Eggerthellaceae</taxon>
        <taxon>Raoultibacter</taxon>
    </lineage>
</organism>
<keyword evidence="7" id="KW-1185">Reference proteome</keyword>
<keyword evidence="4" id="KW-0472">Membrane</keyword>
<feature type="transmembrane region" description="Helical" evidence="4">
    <location>
        <begin position="136"/>
        <end position="157"/>
    </location>
</feature>
<evidence type="ECO:0000256" key="4">
    <source>
        <dbReference type="SAM" id="Phobius"/>
    </source>
</evidence>
<feature type="transmembrane region" description="Helical" evidence="4">
    <location>
        <begin position="104"/>
        <end position="129"/>
    </location>
</feature>
<dbReference type="Gene3D" id="1.10.10.10">
    <property type="entry name" value="Winged helix-like DNA-binding domain superfamily/Winged helix DNA-binding domain"/>
    <property type="match status" value="1"/>
</dbReference>
<dbReference type="InterPro" id="IPR016032">
    <property type="entry name" value="Sig_transdc_resp-reg_C-effctor"/>
</dbReference>
<keyword evidence="4" id="KW-0812">Transmembrane</keyword>
<protein>
    <recommendedName>
        <fullName evidence="5">HTH luxR-type domain-containing protein</fullName>
    </recommendedName>
</protein>
<keyword evidence="2" id="KW-0238">DNA-binding</keyword>
<feature type="transmembrane region" description="Helical" evidence="4">
    <location>
        <begin position="7"/>
        <end position="26"/>
    </location>
</feature>
<evidence type="ECO:0000256" key="1">
    <source>
        <dbReference type="ARBA" id="ARBA00023015"/>
    </source>
</evidence>
<dbReference type="PRINTS" id="PR00038">
    <property type="entry name" value="HTHLUXR"/>
</dbReference>
<dbReference type="InterPro" id="IPR000792">
    <property type="entry name" value="Tscrpt_reg_LuxR_C"/>
</dbReference>
<keyword evidence="1" id="KW-0805">Transcription regulation</keyword>
<evidence type="ECO:0000256" key="3">
    <source>
        <dbReference type="ARBA" id="ARBA00023163"/>
    </source>
</evidence>
<gene>
    <name evidence="6" type="ORF">CE91St30_32450</name>
</gene>
<feature type="transmembrane region" description="Helical" evidence="4">
    <location>
        <begin position="163"/>
        <end position="180"/>
    </location>
</feature>
<dbReference type="Pfam" id="PF00196">
    <property type="entry name" value="GerE"/>
    <property type="match status" value="1"/>
</dbReference>